<dbReference type="EMBL" id="CP010802">
    <property type="protein sequence ID" value="ALC17575.1"/>
    <property type="molecule type" value="Genomic_DNA"/>
</dbReference>
<keyword evidence="5 6" id="KW-0687">Ribonucleoprotein</keyword>
<dbReference type="PATRIC" id="fig|1603606.3.peg.3069"/>
<dbReference type="RefSeq" id="WP_053551574.1">
    <property type="nucleotide sequence ID" value="NZ_CP010802.1"/>
</dbReference>
<dbReference type="CDD" id="cd00364">
    <property type="entry name" value="Ribosomal_uS17"/>
    <property type="match status" value="1"/>
</dbReference>
<dbReference type="GO" id="GO:0022627">
    <property type="term" value="C:cytosolic small ribosomal subunit"/>
    <property type="evidence" value="ECO:0007669"/>
    <property type="project" value="UniProtKB-UniRule"/>
</dbReference>
<dbReference type="HAMAP" id="MF_01345_B">
    <property type="entry name" value="Ribosomal_uS17_B"/>
    <property type="match status" value="1"/>
</dbReference>
<evidence type="ECO:0000256" key="5">
    <source>
        <dbReference type="ARBA" id="ARBA00023274"/>
    </source>
</evidence>
<name>A0A0M4DJK3_9BACT</name>
<keyword evidence="3 6" id="KW-0694">RNA-binding</keyword>
<dbReference type="AlphaFoldDB" id="A0A0M4DJK3"/>
<keyword evidence="4 6" id="KW-0689">Ribosomal protein</keyword>
<evidence type="ECO:0000256" key="2">
    <source>
        <dbReference type="ARBA" id="ARBA00022730"/>
    </source>
</evidence>
<comment type="similarity">
    <text evidence="1 6 7">Belongs to the universal ribosomal protein uS17 family.</text>
</comment>
<dbReference type="GO" id="GO:0019843">
    <property type="term" value="F:rRNA binding"/>
    <property type="evidence" value="ECO:0007669"/>
    <property type="project" value="UniProtKB-UniRule"/>
</dbReference>
<dbReference type="Pfam" id="PF00366">
    <property type="entry name" value="Ribosomal_S17"/>
    <property type="match status" value="1"/>
</dbReference>
<dbReference type="STRING" id="1603606.DSOUD_2839"/>
<reference evidence="8 9" key="1">
    <citation type="submission" date="2015-07" db="EMBL/GenBank/DDBJ databases">
        <title>Isolation and Genomic Characterization of a Novel Halophilic Metal-Reducing Deltaproteobacterium from the Deep Subsurface.</title>
        <authorList>
            <person name="Badalamenti J.P."/>
            <person name="Summers Z.M."/>
            <person name="Gralnick J.A."/>
            <person name="Bond D.R."/>
        </authorList>
    </citation>
    <scope>NUCLEOTIDE SEQUENCE [LARGE SCALE GENOMIC DNA]</scope>
    <source>
        <strain evidence="8 9">WTL</strain>
    </source>
</reference>
<dbReference type="KEGG" id="des:DSOUD_2839"/>
<proteinExistence type="inferred from homology"/>
<accession>A0A0M4DJK3</accession>
<dbReference type="GO" id="GO:0006412">
    <property type="term" value="P:translation"/>
    <property type="evidence" value="ECO:0007669"/>
    <property type="project" value="UniProtKB-UniRule"/>
</dbReference>
<evidence type="ECO:0000256" key="1">
    <source>
        <dbReference type="ARBA" id="ARBA00010254"/>
    </source>
</evidence>
<keyword evidence="2 6" id="KW-0699">rRNA-binding</keyword>
<keyword evidence="9" id="KW-1185">Reference proteome</keyword>
<evidence type="ECO:0000256" key="7">
    <source>
        <dbReference type="RuleBase" id="RU003872"/>
    </source>
</evidence>
<evidence type="ECO:0000313" key="9">
    <source>
        <dbReference type="Proteomes" id="UP000057158"/>
    </source>
</evidence>
<evidence type="ECO:0000256" key="3">
    <source>
        <dbReference type="ARBA" id="ARBA00022884"/>
    </source>
</evidence>
<sequence length="91" mass="10625">MTDINKERGNRKTLMGIVVSDKMDKTVVVKVDQLIKHPVYKKYLKRGVTYKAHDEQNSCSVGDKVLLVETRPLSRDKRWRVREILEKNVTV</sequence>
<dbReference type="PANTHER" id="PTHR10744:SF1">
    <property type="entry name" value="SMALL RIBOSOMAL SUBUNIT PROTEIN US17M"/>
    <property type="match status" value="1"/>
</dbReference>
<dbReference type="GO" id="GO:0003735">
    <property type="term" value="F:structural constituent of ribosome"/>
    <property type="evidence" value="ECO:0007669"/>
    <property type="project" value="UniProtKB-UniRule"/>
</dbReference>
<evidence type="ECO:0000256" key="6">
    <source>
        <dbReference type="HAMAP-Rule" id="MF_01345"/>
    </source>
</evidence>
<dbReference type="OrthoDB" id="9811714at2"/>
<dbReference type="PROSITE" id="PS00056">
    <property type="entry name" value="RIBOSOMAL_S17"/>
    <property type="match status" value="1"/>
</dbReference>
<dbReference type="NCBIfam" id="NF004123">
    <property type="entry name" value="PRK05610.1"/>
    <property type="match status" value="1"/>
</dbReference>
<comment type="function">
    <text evidence="6">One of the primary rRNA binding proteins, it binds specifically to the 5'-end of 16S ribosomal RNA.</text>
</comment>
<dbReference type="InterPro" id="IPR012340">
    <property type="entry name" value="NA-bd_OB-fold"/>
</dbReference>
<dbReference type="SUPFAM" id="SSF50249">
    <property type="entry name" value="Nucleic acid-binding proteins"/>
    <property type="match status" value="1"/>
</dbReference>
<dbReference type="InterPro" id="IPR019984">
    <property type="entry name" value="Ribosomal_uS17_bact/chlr"/>
</dbReference>
<dbReference type="Proteomes" id="UP000057158">
    <property type="component" value="Chromosome"/>
</dbReference>
<dbReference type="InterPro" id="IPR000266">
    <property type="entry name" value="Ribosomal_uS17"/>
</dbReference>
<dbReference type="InterPro" id="IPR019979">
    <property type="entry name" value="Ribosomal_uS17_CS"/>
</dbReference>
<dbReference type="Gene3D" id="2.40.50.140">
    <property type="entry name" value="Nucleic acid-binding proteins"/>
    <property type="match status" value="1"/>
</dbReference>
<evidence type="ECO:0000256" key="4">
    <source>
        <dbReference type="ARBA" id="ARBA00022980"/>
    </source>
</evidence>
<dbReference type="NCBIfam" id="TIGR03635">
    <property type="entry name" value="uS17_bact"/>
    <property type="match status" value="1"/>
</dbReference>
<dbReference type="PANTHER" id="PTHR10744">
    <property type="entry name" value="40S RIBOSOMAL PROTEIN S11 FAMILY MEMBER"/>
    <property type="match status" value="1"/>
</dbReference>
<evidence type="ECO:0000313" key="8">
    <source>
        <dbReference type="EMBL" id="ALC17575.1"/>
    </source>
</evidence>
<protein>
    <recommendedName>
        <fullName evidence="6">Small ribosomal subunit protein uS17</fullName>
    </recommendedName>
</protein>
<comment type="subunit">
    <text evidence="6">Part of the 30S ribosomal subunit.</text>
</comment>
<dbReference type="PRINTS" id="PR00973">
    <property type="entry name" value="RIBOSOMALS17"/>
</dbReference>
<organism evidence="8 9">
    <name type="scientific">Desulfuromonas soudanensis</name>
    <dbReference type="NCBI Taxonomy" id="1603606"/>
    <lineage>
        <taxon>Bacteria</taxon>
        <taxon>Pseudomonadati</taxon>
        <taxon>Thermodesulfobacteriota</taxon>
        <taxon>Desulfuromonadia</taxon>
        <taxon>Desulfuromonadales</taxon>
        <taxon>Desulfuromonadaceae</taxon>
        <taxon>Desulfuromonas</taxon>
    </lineage>
</organism>
<gene>
    <name evidence="6 8" type="primary">rpsQ</name>
    <name evidence="8" type="ORF">DSOUD_2839</name>
</gene>